<dbReference type="GO" id="GO:0005634">
    <property type="term" value="C:nucleus"/>
    <property type="evidence" value="ECO:0007669"/>
    <property type="project" value="UniProtKB-SubCell"/>
</dbReference>
<dbReference type="InterPro" id="IPR018999">
    <property type="entry name" value="UPF1_CH/ZBD"/>
</dbReference>
<keyword evidence="19" id="KW-0067">ATP-binding</keyword>
<dbReference type="GO" id="GO:0030490">
    <property type="term" value="P:maturation of SSU-rRNA"/>
    <property type="evidence" value="ECO:0007669"/>
    <property type="project" value="InterPro"/>
</dbReference>
<dbReference type="Gene3D" id="3.40.50.150">
    <property type="entry name" value="Vaccinia Virus protein VP39"/>
    <property type="match status" value="1"/>
</dbReference>
<evidence type="ECO:0000256" key="6">
    <source>
        <dbReference type="ARBA" id="ARBA00012629"/>
    </source>
</evidence>
<dbReference type="Gene3D" id="3.40.50.300">
    <property type="entry name" value="P-loop containing nucleotide triphosphate hydrolases"/>
    <property type="match status" value="4"/>
</dbReference>
<feature type="region of interest" description="C4" evidence="28">
    <location>
        <begin position="188"/>
        <end position="218"/>
    </location>
</feature>
<evidence type="ECO:0000256" key="16">
    <source>
        <dbReference type="ARBA" id="ARBA00022801"/>
    </source>
</evidence>
<dbReference type="InterPro" id="IPR057285">
    <property type="entry name" value="Pre-PUA_NSUN2"/>
</dbReference>
<dbReference type="GO" id="GO:0030488">
    <property type="term" value="P:tRNA methylation"/>
    <property type="evidence" value="ECO:0007669"/>
    <property type="project" value="TreeGrafter"/>
</dbReference>
<dbReference type="PROSITE" id="PS51195">
    <property type="entry name" value="Q_MOTIF"/>
    <property type="match status" value="1"/>
</dbReference>
<keyword evidence="14" id="KW-0547">Nucleotide-binding</keyword>
<keyword evidence="13 28" id="KW-0479">Metal-binding</keyword>
<keyword evidence="20 27" id="KW-0694">RNA-binding</keyword>
<dbReference type="GO" id="GO:0003724">
    <property type="term" value="F:RNA helicase activity"/>
    <property type="evidence" value="ECO:0007669"/>
    <property type="project" value="UniProtKB-EC"/>
</dbReference>
<evidence type="ECO:0000256" key="18">
    <source>
        <dbReference type="ARBA" id="ARBA00022833"/>
    </source>
</evidence>
<feature type="region of interest" description="Disordered" evidence="29">
    <location>
        <begin position="2348"/>
        <end position="2390"/>
    </location>
</feature>
<keyword evidence="12" id="KW-0819">tRNA processing</keyword>
<dbReference type="InterPro" id="IPR044764">
    <property type="entry name" value="DDX52/Rok1_DEADc"/>
</dbReference>
<keyword evidence="7" id="KW-0963">Cytoplasm</keyword>
<dbReference type="InterPro" id="IPR047187">
    <property type="entry name" value="SF1_C_Upf1"/>
</dbReference>
<evidence type="ECO:0000256" key="3">
    <source>
        <dbReference type="ARBA" id="ARBA00007913"/>
    </source>
</evidence>
<dbReference type="Pfam" id="PF04851">
    <property type="entry name" value="ResIII"/>
    <property type="match status" value="1"/>
</dbReference>
<dbReference type="InterPro" id="IPR011545">
    <property type="entry name" value="DEAD/DEAH_box_helicase_dom"/>
</dbReference>
<evidence type="ECO:0000259" key="31">
    <source>
        <dbReference type="PROSITE" id="PS51194"/>
    </source>
</evidence>
<evidence type="ECO:0000256" key="8">
    <source>
        <dbReference type="ARBA" id="ARBA00022555"/>
    </source>
</evidence>
<evidence type="ECO:0000256" key="13">
    <source>
        <dbReference type="ARBA" id="ARBA00022723"/>
    </source>
</evidence>
<dbReference type="InterPro" id="IPR040812">
    <property type="entry name" value="UPF1_1B_dom"/>
</dbReference>
<dbReference type="InterPro" id="IPR041677">
    <property type="entry name" value="DNA2/NAM7_AAA_11"/>
</dbReference>
<keyword evidence="21" id="KW-0539">Nucleus</keyword>
<dbReference type="Pfam" id="PF13086">
    <property type="entry name" value="AAA_11"/>
    <property type="match status" value="1"/>
</dbReference>
<dbReference type="Proteomes" id="UP000242913">
    <property type="component" value="Unassembled WGS sequence"/>
</dbReference>
<dbReference type="InterPro" id="IPR023270">
    <property type="entry name" value="RCMT_NCL1"/>
</dbReference>
<evidence type="ECO:0000259" key="30">
    <source>
        <dbReference type="PROSITE" id="PS51192"/>
    </source>
</evidence>
<evidence type="ECO:0000256" key="28">
    <source>
        <dbReference type="PROSITE-ProRule" id="PRU01341"/>
    </source>
</evidence>
<dbReference type="Pfam" id="PF18141">
    <property type="entry name" value="UPF1_1B_dom"/>
    <property type="match status" value="1"/>
</dbReference>
<evidence type="ECO:0000256" key="22">
    <source>
        <dbReference type="ARBA" id="ARBA00024355"/>
    </source>
</evidence>
<comment type="subcellular location">
    <subcellularLocation>
        <location evidence="2">Cytoplasm</location>
    </subcellularLocation>
    <subcellularLocation>
        <location evidence="1">Nucleus</location>
    </subcellularLocation>
</comment>
<evidence type="ECO:0000256" key="26">
    <source>
        <dbReference type="PROSITE-ProRule" id="PRU00552"/>
    </source>
</evidence>
<evidence type="ECO:0000256" key="15">
    <source>
        <dbReference type="ARBA" id="ARBA00022771"/>
    </source>
</evidence>
<feature type="domain" description="Upf1" evidence="34">
    <location>
        <begin position="120"/>
        <end position="277"/>
    </location>
</feature>
<dbReference type="SUPFAM" id="SSF52540">
    <property type="entry name" value="P-loop containing nucleoside triphosphate hydrolases"/>
    <property type="match status" value="2"/>
</dbReference>
<dbReference type="GO" id="GO:0000049">
    <property type="term" value="F:tRNA binding"/>
    <property type="evidence" value="ECO:0007669"/>
    <property type="project" value="UniProtKB-KW"/>
</dbReference>
<dbReference type="InterPro" id="IPR041679">
    <property type="entry name" value="DNA2/NAM7-like_C"/>
</dbReference>
<dbReference type="Gene3D" id="2.40.30.230">
    <property type="match status" value="1"/>
</dbReference>
<gene>
    <name evidence="35" type="ORF">X798_00327</name>
</gene>
<evidence type="ECO:0000259" key="32">
    <source>
        <dbReference type="PROSITE" id="PS51195"/>
    </source>
</evidence>
<feature type="compositionally biased region" description="Basic residues" evidence="29">
    <location>
        <begin position="2371"/>
        <end position="2390"/>
    </location>
</feature>
<feature type="domain" description="Helicase C-terminal" evidence="31">
    <location>
        <begin position="2182"/>
        <end position="2345"/>
    </location>
</feature>
<accession>A0A238C6D5</accession>
<dbReference type="CDD" id="cd18039">
    <property type="entry name" value="DEXXQc_UPF1"/>
    <property type="match status" value="1"/>
</dbReference>
<evidence type="ECO:0000256" key="25">
    <source>
        <dbReference type="ARBA" id="ARBA00048432"/>
    </source>
</evidence>
<keyword evidence="16" id="KW-0378">Hydrolase</keyword>
<comment type="similarity">
    <text evidence="3">Belongs to the DNA2/NAM7 helicase family.</text>
</comment>
<dbReference type="GO" id="GO:0005737">
    <property type="term" value="C:cytoplasm"/>
    <property type="evidence" value="ECO:0007669"/>
    <property type="project" value="UniProtKB-SubCell"/>
</dbReference>
<dbReference type="SUPFAM" id="SSF53335">
    <property type="entry name" value="S-adenosyl-L-methionine-dependent methyltransferases"/>
    <property type="match status" value="1"/>
</dbReference>
<evidence type="ECO:0000256" key="20">
    <source>
        <dbReference type="ARBA" id="ARBA00022884"/>
    </source>
</evidence>
<sequence>MEDGGKLESSGWNMCGCDAKRAVHCAGRGHVDRECVQEAILCKMVDALEDEYGTPSLSLNFVDTPDGDSSLLHGATQDSQFEFDQQFTLPSQGWAGTLPEVGADPSQDLVFVDEEEFPVLGQLPEHACRYCGIHDPATVAMCMVCEKWFCNGRGSTAAGHIVIHLVRSQHKEVSLHKEGALGETVLECYQCGSKNIFMLGYIPAKADTVVVVLCRSPCANQAVLKDHSWQVDEWKPLISDRQLLSWLVKIPSEQEQLRARQISAVQINRLEELWKENPKAVFEDLEKPGMDEEPEHVQLKYEDAYQYKRVFEPLVKAEADYDRREKESQTQSVGHVRWDIGLNRKPQAFFQLPKFSEGSMKLMLGDELRLKHSQTAGGEWSSIGCVIKIPDNHSDEVGIEMRLKAENVPTDTRTNFTCEFVWNSTSFERHLLTLLFQFCSICSDAALLRLYRVVTVIKIDLIDEDCVSQFIYHKLMGHDIDDIIFKVSLPKRFSVPGLPELNHSQVHAVKTVLQRPLSLIQGPPGTGKTVTSATIVYHLVKQTNGQVLVCAPSNIAVDQLAEKIHLTGLKVVRLCAKSRETLDSPVAFLALHNQLKALHGAAELHKLQQLKEEMGELADADERRFRALRIAKECQLLAAADVICCTCVSAADSRLSHMRIKCVLIDESTQATEPEVMVAVVCGVRQLVLVGDHCQLGPVIMCKKAAKAGLSQSLFERLVLLGNRPIRLQVQYRMHPALSSFPSNVFYEGSLQNGVTEGERQLIGIDWQWPVADKPMMFWSCYGQEELSSSGTSFLNRTEAANVEKLCTRFLKAGIKPEQIGIITPYEGQRAYIVQFMQTQGALHSKLYLEMEVANVDAFQGREKDIIIVTCVRSNDHQGIGFLNDSRRLNVALTRAKFGIIIIGNAKVLSRHPLWNYLLSMFKEKGCLVEGPLNNLKPSPITLSKPRRVPNVMNMNRFIPRGAVLPKNVRGNAFGTRSRDLRSIQDPFATITHGQLRPQNGINIPVPIQMFVQPPPHYYQPSSHPHHGDLNSTAGNTAQNRKQLETMNMFSSQQSQDPIYMQQIGEMSGISQDISDWTQSQTQHGASQGGNSYNQDPLLVSQMESLFLSQDANAENYNFAAGLTSIKAVFRLITTNISRSRRDYGMNCSKMVKRGIRNRKRSRGAVKKKGETQNYTLTEFDKTNENFCFYYKSQEIVKDDEWDAFMAALKDDLPTSFRIQGSSNEAQSLIELMNVRYFEPMKHWEDGDIFMPKQLPWYPYAFQTPMSRATLRSRPLLKSFHNFLITEAELGNISRQEAVSMIPPLLLDIKPHHKVLDVCAAPGSKTMQIIEMMHCDEKIPEGLILANDIDNSRCYLLVRQALKRMPTSNCIVINEDAAFLPSLSIDKDTSEPLLFDRVLCDVICSGDGTFRKSPDMWQSWNPVKGLGLHKLQVNIAQRAAQLLAVNGLMVYSTCSLNPIENEAVIASILRFGAGALELVDVSQQLPQLKRTSGLSKWRVFDKTMREYDALEDVTTDQRRYFTSSMFPPNDEEIQKFHLERCFRILPHMQNTGGFFVAVLRKSKPLSQSKLAFNLSSVKRRRTFKEDPFVFLEKDDTRWKDIASHYGVSEIFPYQNLLCRTTEADKKRTLYFVNNAVKQFLLCNQDKVKVINAGIRMFGRVENKYNLCRFRLLQDGVRTILPFLGKRIVEISVEDMCKILNSENGNGNCPRDELACDEKFRNISSGSVVLVSEFNGLKQVICAWMGAKSLAPYISREGKVHALRMLNCDTSNFERIMWTKRQSKAVYDREEAKKRRILEKLDQFEEEKILNNGCSETIGKNGKDDESSDSQFNEIEDKMKRSALTDELFKKLTFGIKRSRLQQRKENTHGLLHVRLLPNDCKEEYKESKERNNEASSSLVTSEKEPEILGGLENVSKKKKKNRSLAMKREQIAHLRKLNRIFVWGDNIPDPLIHFIEIDGLPQELVNNLREFGITEPTPIQMQAIPIMVQKRDLLCSAPTGLFFFQEFFSCSGKTLAFALPIIFDVICRKNHIAEDRYPVLHAAVLEPTYELAKQTYVQFLKFSQNLPVSCSFLEGEEIPTNADVIVSTPNKLVYALKKNKKILDGLNWLVIDESDRLFDTTEGDNKCFRSQLAKIYQACSGNFLRRAFFSATFSYEVEDWCKRNLFDVAMVCIGTRNSAVNSVKQELIFAGSEHGKIIGLKALFQSNFEPPALIFVQSKLRARQLVSIIESLQPPIPVKMISSEKTETERESAIAEFRSGEVWVLVCTDLMGRGLDLSGVHLVINFDLPTSIISYIHRIGRTGRAGRQGHAVTYFTENDLNFIRPIATIIKQAGFEVPEYTLRMRKPTKKEKKRLLRHAPNRKNIGSLKQAVKKGKKKGEKKARREKKVI</sequence>
<dbReference type="SMART" id="SM00490">
    <property type="entry name" value="HELICc"/>
    <property type="match status" value="1"/>
</dbReference>
<dbReference type="Pfam" id="PF09416">
    <property type="entry name" value="UPF1_Zn_bind"/>
    <property type="match status" value="1"/>
</dbReference>
<dbReference type="Pfam" id="PF25378">
    <property type="entry name" value="PUA_NSUN2"/>
    <property type="match status" value="1"/>
</dbReference>
<dbReference type="PROSITE" id="PS51997">
    <property type="entry name" value="UPF1_CH_RICH"/>
    <property type="match status" value="1"/>
</dbReference>
<feature type="active site" description="Nucleophile" evidence="27">
    <location>
        <position position="1454"/>
    </location>
</feature>
<dbReference type="Pfam" id="PF00271">
    <property type="entry name" value="Helicase_C"/>
    <property type="match status" value="1"/>
</dbReference>
<evidence type="ECO:0000256" key="1">
    <source>
        <dbReference type="ARBA" id="ARBA00004123"/>
    </source>
</evidence>
<dbReference type="FunFam" id="3.40.50.300:FF:000097">
    <property type="entry name" value="Regulator of nonsense transcripts 1"/>
    <property type="match status" value="1"/>
</dbReference>
<comment type="catalytic activity">
    <reaction evidence="24">
        <text>ATP + H2O = ADP + phosphate + H(+)</text>
        <dbReference type="Rhea" id="RHEA:13065"/>
        <dbReference type="ChEBI" id="CHEBI:15377"/>
        <dbReference type="ChEBI" id="CHEBI:15378"/>
        <dbReference type="ChEBI" id="CHEBI:30616"/>
        <dbReference type="ChEBI" id="CHEBI:43474"/>
        <dbReference type="ChEBI" id="CHEBI:456216"/>
        <dbReference type="EC" id="3.6.4.13"/>
    </reaction>
</comment>
<dbReference type="EC" id="3.6.4.12" evidence="4"/>
<feature type="binding site" evidence="27">
    <location>
        <position position="1401"/>
    </location>
    <ligand>
        <name>S-adenosyl-L-methionine</name>
        <dbReference type="ChEBI" id="CHEBI:59789"/>
    </ligand>
</feature>
<feature type="region of interest" description="CC/SHH/C" evidence="28">
    <location>
        <begin position="142"/>
        <end position="170"/>
    </location>
</feature>
<feature type="compositionally biased region" description="Basic residues" evidence="29">
    <location>
        <begin position="2348"/>
        <end position="2361"/>
    </location>
</feature>
<dbReference type="PRINTS" id="PR02008">
    <property type="entry name" value="RCMTFAMILY"/>
</dbReference>
<dbReference type="InterPro" id="IPR057286">
    <property type="entry name" value="PUA_NSUN2"/>
</dbReference>
<evidence type="ECO:0000256" key="2">
    <source>
        <dbReference type="ARBA" id="ARBA00004496"/>
    </source>
</evidence>
<name>A0A238C6D5_9BILA</name>
<evidence type="ECO:0000313" key="36">
    <source>
        <dbReference type="Proteomes" id="UP000242913"/>
    </source>
</evidence>
<dbReference type="InterPro" id="IPR029063">
    <property type="entry name" value="SAM-dependent_MTases_sf"/>
</dbReference>
<dbReference type="InterPro" id="IPR049560">
    <property type="entry name" value="MeTrfase_RsmB-F_NOP2_cat"/>
</dbReference>
<dbReference type="SMART" id="SM00487">
    <property type="entry name" value="DEXDc"/>
    <property type="match status" value="2"/>
</dbReference>
<feature type="binding site" evidence="27">
    <location>
        <position position="1348"/>
    </location>
    <ligand>
        <name>S-adenosyl-L-methionine</name>
        <dbReference type="ChEBI" id="CHEBI:59789"/>
    </ligand>
</feature>
<evidence type="ECO:0000259" key="34">
    <source>
        <dbReference type="PROSITE" id="PS51997"/>
    </source>
</evidence>
<dbReference type="CDD" id="cd17957">
    <property type="entry name" value="DEADc_DDX52"/>
    <property type="match status" value="1"/>
</dbReference>
<keyword evidence="9 27" id="KW-0489">Methyltransferase</keyword>
<evidence type="ECO:0000256" key="9">
    <source>
        <dbReference type="ARBA" id="ARBA00022603"/>
    </source>
</evidence>
<dbReference type="InterPro" id="IPR014001">
    <property type="entry name" value="Helicase_ATP-bd"/>
</dbReference>
<dbReference type="GO" id="GO:0016428">
    <property type="term" value="F:tRNA (cytidine-5-)-methyltransferase activity"/>
    <property type="evidence" value="ECO:0007669"/>
    <property type="project" value="InterPro"/>
</dbReference>
<evidence type="ECO:0000313" key="35">
    <source>
        <dbReference type="EMBL" id="OZC12695.1"/>
    </source>
</evidence>
<dbReference type="GO" id="GO:0016787">
    <property type="term" value="F:hydrolase activity"/>
    <property type="evidence" value="ECO:0007669"/>
    <property type="project" value="UniProtKB-KW"/>
</dbReference>
<reference evidence="35 36" key="1">
    <citation type="submission" date="2015-12" db="EMBL/GenBank/DDBJ databases">
        <title>Draft genome of the nematode, Onchocerca flexuosa.</title>
        <authorList>
            <person name="Mitreva M."/>
        </authorList>
    </citation>
    <scope>NUCLEOTIDE SEQUENCE [LARGE SCALE GENOMIC DNA]</scope>
    <source>
        <strain evidence="35">Red Deer</strain>
    </source>
</reference>
<dbReference type="InterPro" id="IPR027417">
    <property type="entry name" value="P-loop_NTPase"/>
</dbReference>
<dbReference type="PRINTS" id="PR02011">
    <property type="entry name" value="RCMTNCL1"/>
</dbReference>
<dbReference type="GO" id="GO:0003677">
    <property type="term" value="F:DNA binding"/>
    <property type="evidence" value="ECO:0007669"/>
    <property type="project" value="InterPro"/>
</dbReference>
<evidence type="ECO:0000256" key="11">
    <source>
        <dbReference type="ARBA" id="ARBA00022691"/>
    </source>
</evidence>
<evidence type="ECO:0000256" key="14">
    <source>
        <dbReference type="ARBA" id="ARBA00022741"/>
    </source>
</evidence>
<evidence type="ECO:0000256" key="4">
    <source>
        <dbReference type="ARBA" id="ARBA00012551"/>
    </source>
</evidence>
<dbReference type="PROSITE" id="PS51194">
    <property type="entry name" value="HELICASE_CTER"/>
    <property type="match status" value="1"/>
</dbReference>
<evidence type="ECO:0000256" key="7">
    <source>
        <dbReference type="ARBA" id="ARBA00022490"/>
    </source>
</evidence>
<dbReference type="GO" id="GO:0008270">
    <property type="term" value="F:zinc ion binding"/>
    <property type="evidence" value="ECO:0007669"/>
    <property type="project" value="UniProtKB-UniRule"/>
</dbReference>
<dbReference type="Pfam" id="PF01189">
    <property type="entry name" value="Methyltr_RsmB-F"/>
    <property type="match status" value="1"/>
</dbReference>
<evidence type="ECO:0000256" key="5">
    <source>
        <dbReference type="ARBA" id="ARBA00012552"/>
    </source>
</evidence>
<feature type="domain" description="Helicase ATP-binding" evidence="30">
    <location>
        <begin position="2011"/>
        <end position="2171"/>
    </location>
</feature>
<evidence type="ECO:0000256" key="24">
    <source>
        <dbReference type="ARBA" id="ARBA00047984"/>
    </source>
</evidence>
<dbReference type="InterPro" id="IPR014014">
    <property type="entry name" value="RNA_helicase_DEAD_Q_motif"/>
</dbReference>
<protein>
    <recommendedName>
        <fullName evidence="23">Probable ATP-dependent RNA helicase DDX52</fullName>
        <ecNumber evidence="6">2.1.1.203</ecNumber>
        <ecNumber evidence="4">3.6.4.12</ecNumber>
        <ecNumber evidence="5">3.6.4.13</ecNumber>
    </recommendedName>
</protein>
<evidence type="ECO:0000256" key="10">
    <source>
        <dbReference type="ARBA" id="ARBA00022679"/>
    </source>
</evidence>
<organism evidence="35 36">
    <name type="scientific">Onchocerca flexuosa</name>
    <dbReference type="NCBI Taxonomy" id="387005"/>
    <lineage>
        <taxon>Eukaryota</taxon>
        <taxon>Metazoa</taxon>
        <taxon>Ecdysozoa</taxon>
        <taxon>Nematoda</taxon>
        <taxon>Chromadorea</taxon>
        <taxon>Rhabditida</taxon>
        <taxon>Spirurina</taxon>
        <taxon>Spiruromorpha</taxon>
        <taxon>Filarioidea</taxon>
        <taxon>Onchocercidae</taxon>
        <taxon>Onchocerca</taxon>
    </lineage>
</organism>
<evidence type="ECO:0000256" key="12">
    <source>
        <dbReference type="ARBA" id="ARBA00022694"/>
    </source>
</evidence>
<evidence type="ECO:0000256" key="23">
    <source>
        <dbReference type="ARBA" id="ARBA00044533"/>
    </source>
</evidence>
<evidence type="ECO:0000256" key="21">
    <source>
        <dbReference type="ARBA" id="ARBA00023242"/>
    </source>
</evidence>
<evidence type="ECO:0000256" key="29">
    <source>
        <dbReference type="SAM" id="MobiDB-lite"/>
    </source>
</evidence>
<dbReference type="CDD" id="cd21407">
    <property type="entry name" value="1B_UPF1-like"/>
    <property type="match status" value="1"/>
</dbReference>
<dbReference type="Gene3D" id="6.10.140.1240">
    <property type="match status" value="1"/>
</dbReference>
<dbReference type="CDD" id="cd18808">
    <property type="entry name" value="SF1_C_Upf1"/>
    <property type="match status" value="1"/>
</dbReference>
<dbReference type="InterPro" id="IPR023267">
    <property type="entry name" value="RCMT"/>
</dbReference>
<dbReference type="Pfam" id="PF00270">
    <property type="entry name" value="DEAD"/>
    <property type="match status" value="1"/>
</dbReference>
<keyword evidence="36" id="KW-1185">Reference proteome</keyword>
<keyword evidence="18 28" id="KW-0862">Zinc</keyword>
<comment type="catalytic activity">
    <reaction evidence="25">
        <text>ATP + H2O = ADP + phosphate + H(+)</text>
        <dbReference type="Rhea" id="RHEA:13065"/>
        <dbReference type="ChEBI" id="CHEBI:15377"/>
        <dbReference type="ChEBI" id="CHEBI:15378"/>
        <dbReference type="ChEBI" id="CHEBI:30616"/>
        <dbReference type="ChEBI" id="CHEBI:43474"/>
        <dbReference type="ChEBI" id="CHEBI:456216"/>
        <dbReference type="EC" id="3.6.4.12"/>
    </reaction>
    <physiologicalReaction direction="left-to-right" evidence="25">
        <dbReference type="Rhea" id="RHEA:13066"/>
    </physiologicalReaction>
</comment>
<dbReference type="InterPro" id="IPR006935">
    <property type="entry name" value="Helicase/UvrB_N"/>
</dbReference>
<dbReference type="CDD" id="cd18787">
    <property type="entry name" value="SF2_C_DEAD"/>
    <property type="match status" value="1"/>
</dbReference>
<dbReference type="OrthoDB" id="6093671at2759"/>
<keyword evidence="17" id="KW-0347">Helicase</keyword>
<feature type="region of interest" description="C3H" evidence="28">
    <location>
        <begin position="128"/>
        <end position="160"/>
    </location>
</feature>
<dbReference type="InterPro" id="IPR001650">
    <property type="entry name" value="Helicase_C-like"/>
</dbReference>
<dbReference type="InterPro" id="IPR001678">
    <property type="entry name" value="MeTrfase_RsmB-F_NOP2_dom"/>
</dbReference>
<feature type="binding site" evidence="27">
    <location>
        <begin position="1319"/>
        <end position="1325"/>
    </location>
    <ligand>
        <name>S-adenosyl-L-methionine</name>
        <dbReference type="ChEBI" id="CHEBI:59789"/>
    </ligand>
</feature>
<dbReference type="PROSITE" id="PS51686">
    <property type="entry name" value="SAM_MT_RSMB_NOP"/>
    <property type="match status" value="1"/>
</dbReference>
<dbReference type="EMBL" id="KZ269977">
    <property type="protein sequence ID" value="OZC12695.1"/>
    <property type="molecule type" value="Genomic_DNA"/>
</dbReference>
<keyword evidence="8" id="KW-0820">tRNA-binding</keyword>
<evidence type="ECO:0000256" key="27">
    <source>
        <dbReference type="PROSITE-ProRule" id="PRU01023"/>
    </source>
</evidence>
<keyword evidence="11 27" id="KW-0949">S-adenosyl-L-methionine</keyword>
<dbReference type="PROSITE" id="PS51192">
    <property type="entry name" value="HELICASE_ATP_BIND_1"/>
    <property type="match status" value="1"/>
</dbReference>
<dbReference type="PANTHER" id="PTHR22808">
    <property type="entry name" value="NCL1 YEAST -RELATED NOL1/NOP2/FMU SUN DOMAIN-CONTAINING"/>
    <property type="match status" value="1"/>
</dbReference>
<dbReference type="GO" id="GO:0000184">
    <property type="term" value="P:nuclear-transcribed mRNA catabolic process, nonsense-mediated decay"/>
    <property type="evidence" value="ECO:0007669"/>
    <property type="project" value="InterPro"/>
</dbReference>
<keyword evidence="10 27" id="KW-0808">Transferase</keyword>
<evidence type="ECO:0000256" key="19">
    <source>
        <dbReference type="ARBA" id="ARBA00022840"/>
    </source>
</evidence>
<feature type="domain" description="SAM-dependent MTase RsmB/NOP-type" evidence="33">
    <location>
        <begin position="1205"/>
        <end position="1562"/>
    </location>
</feature>
<dbReference type="PANTHER" id="PTHR22808:SF1">
    <property type="entry name" value="RNA CYTOSINE-C(5)-METHYLTRANSFERASE NSUN2-RELATED"/>
    <property type="match status" value="1"/>
</dbReference>
<dbReference type="GO" id="GO:0005524">
    <property type="term" value="F:ATP binding"/>
    <property type="evidence" value="ECO:0007669"/>
    <property type="project" value="UniProtKB-KW"/>
</dbReference>
<comment type="similarity">
    <text evidence="27">Belongs to the class I-like SAM-binding methyltransferase superfamily. RsmB/NOP family.</text>
</comment>
<feature type="short sequence motif" description="Q motif" evidence="26">
    <location>
        <begin position="1953"/>
        <end position="1981"/>
    </location>
</feature>
<evidence type="ECO:0000256" key="17">
    <source>
        <dbReference type="ARBA" id="ARBA00022806"/>
    </source>
</evidence>
<dbReference type="Pfam" id="PF25376">
    <property type="entry name" value="Pre-PUA_NSUN2"/>
    <property type="match status" value="1"/>
</dbReference>
<dbReference type="EC" id="2.1.1.203" evidence="6"/>
<evidence type="ECO:0000259" key="33">
    <source>
        <dbReference type="PROSITE" id="PS51686"/>
    </source>
</evidence>
<keyword evidence="15 28" id="KW-0863">Zinc-finger</keyword>
<feature type="binding site" evidence="27">
    <location>
        <position position="1376"/>
    </location>
    <ligand>
        <name>S-adenosyl-L-methionine</name>
        <dbReference type="ChEBI" id="CHEBI:59789"/>
    </ligand>
</feature>
<proteinExistence type="inferred from homology"/>
<dbReference type="GO" id="GO:0003678">
    <property type="term" value="F:DNA helicase activity"/>
    <property type="evidence" value="ECO:0007669"/>
    <property type="project" value="UniProtKB-EC"/>
</dbReference>
<dbReference type="Pfam" id="PF13087">
    <property type="entry name" value="AAA_12"/>
    <property type="match status" value="1"/>
</dbReference>
<dbReference type="EC" id="3.6.4.13" evidence="5"/>
<comment type="similarity">
    <text evidence="22">Belongs to the DEAD box helicase family. DDX52/ROK1 subfamily.</text>
</comment>
<dbReference type="CDD" id="cd21400">
    <property type="entry name" value="ZBD_UPF1-like"/>
    <property type="match status" value="1"/>
</dbReference>
<feature type="domain" description="DEAD-box RNA helicase Q" evidence="32">
    <location>
        <begin position="1953"/>
        <end position="1981"/>
    </location>
</feature>